<dbReference type="PANTHER" id="PTHR11017">
    <property type="entry name" value="LEUCINE-RICH REPEAT-CONTAINING PROTEIN"/>
    <property type="match status" value="1"/>
</dbReference>
<name>A0AAD4UX85_PRUDU</name>
<protein>
    <submittedName>
        <fullName evidence="1">Uncharacterized protein</fullName>
    </submittedName>
</protein>
<comment type="caution">
    <text evidence="1">The sequence shown here is derived from an EMBL/GenBank/DDBJ whole genome shotgun (WGS) entry which is preliminary data.</text>
</comment>
<dbReference type="Proteomes" id="UP001054821">
    <property type="component" value="Chromosome 8"/>
</dbReference>
<dbReference type="GO" id="GO:0006952">
    <property type="term" value="P:defense response"/>
    <property type="evidence" value="ECO:0007669"/>
    <property type="project" value="InterPro"/>
</dbReference>
<dbReference type="SUPFAM" id="SSF52058">
    <property type="entry name" value="L domain-like"/>
    <property type="match status" value="1"/>
</dbReference>
<dbReference type="AlphaFoldDB" id="A0AAD4UX85"/>
<dbReference type="EMBL" id="JAJFAZ020000008">
    <property type="protein sequence ID" value="KAI5314525.1"/>
    <property type="molecule type" value="Genomic_DNA"/>
</dbReference>
<keyword evidence="2" id="KW-1185">Reference proteome</keyword>
<dbReference type="PANTHER" id="PTHR11017:SF574">
    <property type="entry name" value="ADP-RIBOSYL CYCLASE_CYCLIC ADP-RIBOSE HYDROLASE"/>
    <property type="match status" value="1"/>
</dbReference>
<dbReference type="InterPro" id="IPR032675">
    <property type="entry name" value="LRR_dom_sf"/>
</dbReference>
<accession>A0AAD4UX85</accession>
<evidence type="ECO:0000313" key="2">
    <source>
        <dbReference type="Proteomes" id="UP001054821"/>
    </source>
</evidence>
<dbReference type="Gene3D" id="3.80.10.10">
    <property type="entry name" value="Ribonuclease Inhibitor"/>
    <property type="match status" value="2"/>
</dbReference>
<organism evidence="1 2">
    <name type="scientific">Prunus dulcis</name>
    <name type="common">Almond</name>
    <name type="synonym">Amygdalus dulcis</name>
    <dbReference type="NCBI Taxonomy" id="3755"/>
    <lineage>
        <taxon>Eukaryota</taxon>
        <taxon>Viridiplantae</taxon>
        <taxon>Streptophyta</taxon>
        <taxon>Embryophyta</taxon>
        <taxon>Tracheophyta</taxon>
        <taxon>Spermatophyta</taxon>
        <taxon>Magnoliopsida</taxon>
        <taxon>eudicotyledons</taxon>
        <taxon>Gunneridae</taxon>
        <taxon>Pentapetalae</taxon>
        <taxon>rosids</taxon>
        <taxon>fabids</taxon>
        <taxon>Rosales</taxon>
        <taxon>Rosaceae</taxon>
        <taxon>Amygdaloideae</taxon>
        <taxon>Amygdaleae</taxon>
        <taxon>Prunus</taxon>
    </lineage>
</organism>
<reference evidence="1 2" key="1">
    <citation type="journal article" date="2022" name="G3 (Bethesda)">
        <title>Whole-genome sequence and methylome profiling of the almond [Prunus dulcis (Mill.) D.A. Webb] cultivar 'Nonpareil'.</title>
        <authorList>
            <person name="D'Amico-Willman K.M."/>
            <person name="Ouma W.Z."/>
            <person name="Meulia T."/>
            <person name="Sideli G.M."/>
            <person name="Gradziel T.M."/>
            <person name="Fresnedo-Ramirez J."/>
        </authorList>
    </citation>
    <scope>NUCLEOTIDE SEQUENCE [LARGE SCALE GENOMIC DNA]</scope>
    <source>
        <strain evidence="1">Clone GOH B32 T37-40</strain>
    </source>
</reference>
<sequence>MLRPKPGKRSRLFIAEDICHVLRNNTGTETIRAIFFNRSKIGEPHLDCADFKKMSNLCLLNLGDSSFGNHCQLKVSLPNSLCYLSWQEYPLKSMPSNFFPENLVEFRMQGSRVEQLWNRDQNLENLKVMDLSFSTHLTKVPDLSQSRKLVHINLFGCISSYFQCLYKLTHLDLGECSNLKYLPLMPSNIEFLNLSRTAIKELPSSVWSHEKISYLDIRFCNDLRNLPSSSCKLKLPSSSFSLEGCSCLGKFSELPRYLTVLEMIREKIEVLPSSIEYKKFKYFPEILEPMGVPDISVLDRNKC</sequence>
<dbReference type="InterPro" id="IPR044974">
    <property type="entry name" value="Disease_R_plants"/>
</dbReference>
<gene>
    <name evidence="1" type="ORF">L3X38_043701</name>
</gene>
<proteinExistence type="predicted"/>
<evidence type="ECO:0000313" key="1">
    <source>
        <dbReference type="EMBL" id="KAI5314525.1"/>
    </source>
</evidence>